<dbReference type="Proteomes" id="UP001567538">
    <property type="component" value="Unassembled WGS sequence"/>
</dbReference>
<dbReference type="AlphaFoldDB" id="A0ABD1GPK4"/>
<reference evidence="1 2" key="1">
    <citation type="submission" date="2024-06" db="EMBL/GenBank/DDBJ databases">
        <title>A chromosome level genome sequence of Diviner's sage (Salvia divinorum).</title>
        <authorList>
            <person name="Ford S.A."/>
            <person name="Ro D.-K."/>
            <person name="Ness R.W."/>
            <person name="Phillips M.A."/>
        </authorList>
    </citation>
    <scope>NUCLEOTIDE SEQUENCE [LARGE SCALE GENOMIC DNA]</scope>
    <source>
        <strain evidence="1">SAF-2024a</strain>
        <tissue evidence="1">Leaf</tissue>
    </source>
</reference>
<protein>
    <submittedName>
        <fullName evidence="1">Protein REVEILLE 8-like isoform X2</fullName>
    </submittedName>
</protein>
<evidence type="ECO:0000313" key="2">
    <source>
        <dbReference type="Proteomes" id="UP001567538"/>
    </source>
</evidence>
<dbReference type="EMBL" id="JBEAFC010000008">
    <property type="protein sequence ID" value="KAL1545879.1"/>
    <property type="molecule type" value="Genomic_DNA"/>
</dbReference>
<keyword evidence="2" id="KW-1185">Reference proteome</keyword>
<evidence type="ECO:0000313" key="1">
    <source>
        <dbReference type="EMBL" id="KAL1545879.1"/>
    </source>
</evidence>
<gene>
    <name evidence="1" type="ORF">AAHA92_22555</name>
</gene>
<accession>A0ABD1GPK4</accession>
<sequence length="91" mass="10607">MHTDIRHGKRLWYSRFSEVYGFIGSVFDPDSKDHVQKLKEMDLINFETVLLLMRNLTLNLSNPEFKPIVSVLPHVAPIFYVEFSILPTRSA</sequence>
<dbReference type="Pfam" id="PF24904">
    <property type="entry name" value="RVE6"/>
    <property type="match status" value="1"/>
</dbReference>
<proteinExistence type="predicted"/>
<organism evidence="1 2">
    <name type="scientific">Salvia divinorum</name>
    <name type="common">Maria pastora</name>
    <name type="synonym">Diviner's sage</name>
    <dbReference type="NCBI Taxonomy" id="28513"/>
    <lineage>
        <taxon>Eukaryota</taxon>
        <taxon>Viridiplantae</taxon>
        <taxon>Streptophyta</taxon>
        <taxon>Embryophyta</taxon>
        <taxon>Tracheophyta</taxon>
        <taxon>Spermatophyta</taxon>
        <taxon>Magnoliopsida</taxon>
        <taxon>eudicotyledons</taxon>
        <taxon>Gunneridae</taxon>
        <taxon>Pentapetalae</taxon>
        <taxon>asterids</taxon>
        <taxon>lamiids</taxon>
        <taxon>Lamiales</taxon>
        <taxon>Lamiaceae</taxon>
        <taxon>Nepetoideae</taxon>
        <taxon>Mentheae</taxon>
        <taxon>Salviinae</taxon>
        <taxon>Salvia</taxon>
        <taxon>Salvia subgen. Calosphace</taxon>
    </lineage>
</organism>
<name>A0ABD1GPK4_SALDI</name>
<comment type="caution">
    <text evidence="1">The sequence shown here is derived from an EMBL/GenBank/DDBJ whole genome shotgun (WGS) entry which is preliminary data.</text>
</comment>